<feature type="region of interest" description="Disordered" evidence="5">
    <location>
        <begin position="27"/>
        <end position="120"/>
    </location>
</feature>
<keyword evidence="1" id="KW-0479">Metal-binding</keyword>
<dbReference type="STRING" id="1858805.M5G8Y5"/>
<dbReference type="PANTHER" id="PTHR12999:SF17">
    <property type="entry name" value="ZINC FINGER RAN-BINDING DOMAIN-CONTAINING PROTEIN 2"/>
    <property type="match status" value="1"/>
</dbReference>
<evidence type="ECO:0000256" key="5">
    <source>
        <dbReference type="SAM" id="MobiDB-lite"/>
    </source>
</evidence>
<feature type="region of interest" description="Disordered" evidence="5">
    <location>
        <begin position="576"/>
        <end position="730"/>
    </location>
</feature>
<dbReference type="InterPro" id="IPR036443">
    <property type="entry name" value="Znf_RanBP2_sf"/>
</dbReference>
<dbReference type="PROSITE" id="PS50199">
    <property type="entry name" value="ZF_RANBP2_2"/>
    <property type="match status" value="1"/>
</dbReference>
<dbReference type="PROSITE" id="PS01358">
    <property type="entry name" value="ZF_RANBP2_1"/>
    <property type="match status" value="2"/>
</dbReference>
<feature type="compositionally biased region" description="Pro residues" evidence="5">
    <location>
        <begin position="99"/>
        <end position="113"/>
    </location>
</feature>
<feature type="compositionally biased region" description="Polar residues" evidence="5">
    <location>
        <begin position="480"/>
        <end position="500"/>
    </location>
</feature>
<dbReference type="InterPro" id="IPR001876">
    <property type="entry name" value="Znf_RanBP2"/>
</dbReference>
<dbReference type="AlphaFoldDB" id="M5G8Y5"/>
<evidence type="ECO:0000256" key="3">
    <source>
        <dbReference type="ARBA" id="ARBA00022833"/>
    </source>
</evidence>
<dbReference type="GO" id="GO:0008270">
    <property type="term" value="F:zinc ion binding"/>
    <property type="evidence" value="ECO:0007669"/>
    <property type="project" value="UniProtKB-KW"/>
</dbReference>
<organism evidence="7 8">
    <name type="scientific">Dacryopinax primogenitus (strain DJM 731)</name>
    <name type="common">Brown rot fungus</name>
    <dbReference type="NCBI Taxonomy" id="1858805"/>
    <lineage>
        <taxon>Eukaryota</taxon>
        <taxon>Fungi</taxon>
        <taxon>Dikarya</taxon>
        <taxon>Basidiomycota</taxon>
        <taxon>Agaricomycotina</taxon>
        <taxon>Dacrymycetes</taxon>
        <taxon>Dacrymycetales</taxon>
        <taxon>Dacrymycetaceae</taxon>
        <taxon>Dacryopinax</taxon>
    </lineage>
</organism>
<keyword evidence="2 4" id="KW-0863">Zinc-finger</keyword>
<dbReference type="Gene3D" id="4.10.1060.10">
    <property type="entry name" value="Zinc finger, RanBP2-type"/>
    <property type="match status" value="2"/>
</dbReference>
<reference evidence="7 8" key="1">
    <citation type="journal article" date="2012" name="Science">
        <title>The Paleozoic origin of enzymatic lignin decomposition reconstructed from 31 fungal genomes.</title>
        <authorList>
            <person name="Floudas D."/>
            <person name="Binder M."/>
            <person name="Riley R."/>
            <person name="Barry K."/>
            <person name="Blanchette R.A."/>
            <person name="Henrissat B."/>
            <person name="Martinez A.T."/>
            <person name="Otillar R."/>
            <person name="Spatafora J.W."/>
            <person name="Yadav J.S."/>
            <person name="Aerts A."/>
            <person name="Benoit I."/>
            <person name="Boyd A."/>
            <person name="Carlson A."/>
            <person name="Copeland A."/>
            <person name="Coutinho P.M."/>
            <person name="de Vries R.P."/>
            <person name="Ferreira P."/>
            <person name="Findley K."/>
            <person name="Foster B."/>
            <person name="Gaskell J."/>
            <person name="Glotzer D."/>
            <person name="Gorecki P."/>
            <person name="Heitman J."/>
            <person name="Hesse C."/>
            <person name="Hori C."/>
            <person name="Igarashi K."/>
            <person name="Jurgens J.A."/>
            <person name="Kallen N."/>
            <person name="Kersten P."/>
            <person name="Kohler A."/>
            <person name="Kuees U."/>
            <person name="Kumar T.K.A."/>
            <person name="Kuo A."/>
            <person name="LaButti K."/>
            <person name="Larrondo L.F."/>
            <person name="Lindquist E."/>
            <person name="Ling A."/>
            <person name="Lombard V."/>
            <person name="Lucas S."/>
            <person name="Lundell T."/>
            <person name="Martin R."/>
            <person name="McLaughlin D.J."/>
            <person name="Morgenstern I."/>
            <person name="Morin E."/>
            <person name="Murat C."/>
            <person name="Nagy L.G."/>
            <person name="Nolan M."/>
            <person name="Ohm R.A."/>
            <person name="Patyshakuliyeva A."/>
            <person name="Rokas A."/>
            <person name="Ruiz-Duenas F.J."/>
            <person name="Sabat G."/>
            <person name="Salamov A."/>
            <person name="Samejima M."/>
            <person name="Schmutz J."/>
            <person name="Slot J.C."/>
            <person name="St John F."/>
            <person name="Stenlid J."/>
            <person name="Sun H."/>
            <person name="Sun S."/>
            <person name="Syed K."/>
            <person name="Tsang A."/>
            <person name="Wiebenga A."/>
            <person name="Young D."/>
            <person name="Pisabarro A."/>
            <person name="Eastwood D.C."/>
            <person name="Martin F."/>
            <person name="Cullen D."/>
            <person name="Grigoriev I.V."/>
            <person name="Hibbett D.S."/>
        </authorList>
    </citation>
    <scope>NUCLEOTIDE SEQUENCE [LARGE SCALE GENOMIC DNA]</scope>
    <source>
        <strain evidence="7 8">DJM-731 SS1</strain>
    </source>
</reference>
<evidence type="ECO:0000313" key="8">
    <source>
        <dbReference type="Proteomes" id="UP000030653"/>
    </source>
</evidence>
<feature type="compositionally biased region" description="Low complexity" evidence="5">
    <location>
        <begin position="64"/>
        <end position="98"/>
    </location>
</feature>
<name>M5G8Y5_DACPD</name>
<evidence type="ECO:0000256" key="2">
    <source>
        <dbReference type="ARBA" id="ARBA00022771"/>
    </source>
</evidence>
<evidence type="ECO:0000313" key="7">
    <source>
        <dbReference type="EMBL" id="EJU00233.1"/>
    </source>
</evidence>
<evidence type="ECO:0000256" key="1">
    <source>
        <dbReference type="ARBA" id="ARBA00022723"/>
    </source>
</evidence>
<feature type="region of interest" description="Disordered" evidence="5">
    <location>
        <begin position="478"/>
        <end position="508"/>
    </location>
</feature>
<dbReference type="SUPFAM" id="SSF90209">
    <property type="entry name" value="Ran binding protein zinc finger-like"/>
    <property type="match status" value="2"/>
</dbReference>
<keyword evidence="3" id="KW-0862">Zinc</keyword>
<dbReference type="HOGENOM" id="CLU_379474_0_0_1"/>
<dbReference type="PANTHER" id="PTHR12999">
    <property type="entry name" value="ZINC FINGER RAN-BINDING DOMAIN-CONTAINING PROTEIN 2 ZRANB2-RELATED"/>
    <property type="match status" value="1"/>
</dbReference>
<feature type="compositionally biased region" description="Polar residues" evidence="5">
    <location>
        <begin position="581"/>
        <end position="598"/>
    </location>
</feature>
<evidence type="ECO:0000256" key="4">
    <source>
        <dbReference type="PROSITE-ProRule" id="PRU00322"/>
    </source>
</evidence>
<sequence length="730" mass="74721">MNPPFPVSPSQSQAKIDQVLDRLQRLALESSAPIPHPPIPSHSQLHIHQHHLAQAHSQAKDTDSLSSHSSHTHSHTLSSTTGTTSSASSSPPSAAPQSSPYPSPQIPAFPPQPAHFHPQHAVNPNLANVASLYRLGVPSRLQMPAFDGRCSPLPGDMGMLTPGSASLPLGMGMGMGGNPGMGQNAPMPVGAPQMGGASGKAYSYRPGDWICVSPACSYPNFGRNEYCNACRSPRPSATGGGMPRAPPPAGLYFGPGEAPRFAAGRMNGLPLGTGGGVGTVYNPAVGLVPAGGVGMGNLGAPGIPGVTGVTGSAESGRSPMIVTPSGRAFASTGTRKNISGDDLNPVVIFWPDNEPMPELGQVRPCMLGLAQPPILNTGNKGPIEHQPGDWYCQKCEHLNWRRRKVCQNCYRFAEGNEDDTTLARQAECISVLIAQLVAAKKAQEAGVLLNLSGMMGVPAPLAPPAPVPVPAPAPALALGTASSSDGQLTPCPKTQETYFSPPSERRPQPALVQVPAPVPVPAQRRPLPATGVLYTPPALAAAQAYEPYSPPPLARKPASAPLSASPISPLRMPPAAPLAPINTSPTLLRSVPNPNASASAGGKRLSPSLTPLDPKSARTIWAPSSASGSPPKSARTNIWGPASSVSSGSPPSRWPDFALPGKMMQGTPSPRGSIAESACGSTSASGGSGSVCDAPRMGNAPACGPGMSPVASPPTAGGYKTHPRLAGLLS</sequence>
<proteinExistence type="predicted"/>
<dbReference type="GeneID" id="63685416"/>
<dbReference type="EMBL" id="JH795867">
    <property type="protein sequence ID" value="EJU00233.1"/>
    <property type="molecule type" value="Genomic_DNA"/>
</dbReference>
<keyword evidence="8" id="KW-1185">Reference proteome</keyword>
<dbReference type="Proteomes" id="UP000030653">
    <property type="component" value="Unassembled WGS sequence"/>
</dbReference>
<feature type="compositionally biased region" description="Low complexity" evidence="5">
    <location>
        <begin position="622"/>
        <end position="634"/>
    </location>
</feature>
<evidence type="ECO:0000259" key="6">
    <source>
        <dbReference type="PROSITE" id="PS50199"/>
    </source>
</evidence>
<feature type="domain" description="RanBP2-type" evidence="6">
    <location>
        <begin position="205"/>
        <end position="236"/>
    </location>
</feature>
<accession>M5G8Y5</accession>
<dbReference type="OrthoDB" id="448399at2759"/>
<protein>
    <recommendedName>
        <fullName evidence="6">RanBP2-type domain-containing protein</fullName>
    </recommendedName>
</protein>
<dbReference type="SMART" id="SM00547">
    <property type="entry name" value="ZnF_RBZ"/>
    <property type="match status" value="2"/>
</dbReference>
<dbReference type="RefSeq" id="XP_040627130.1">
    <property type="nucleotide sequence ID" value="XM_040770354.1"/>
</dbReference>
<gene>
    <name evidence="7" type="ORF">DACRYDRAFT_117290</name>
</gene>
<feature type="compositionally biased region" description="Low complexity" evidence="5">
    <location>
        <begin position="641"/>
        <end position="655"/>
    </location>
</feature>